<evidence type="ECO:0000256" key="5">
    <source>
        <dbReference type="SAM" id="MobiDB-lite"/>
    </source>
</evidence>
<dbReference type="PANTHER" id="PTHR48112">
    <property type="entry name" value="HIGH MOBILITY GROUP PROTEIN DSP1"/>
    <property type="match status" value="1"/>
</dbReference>
<dbReference type="GO" id="GO:0003677">
    <property type="term" value="F:DNA binding"/>
    <property type="evidence" value="ECO:0007669"/>
    <property type="project" value="UniProtKB-UniRule"/>
</dbReference>
<dbReference type="OrthoDB" id="10070927at2759"/>
<dbReference type="Proteomes" id="UP000000707">
    <property type="component" value="Unassembled WGS sequence"/>
</dbReference>
<evidence type="ECO:0000313" key="7">
    <source>
        <dbReference type="EMBL" id="EGV61944.1"/>
    </source>
</evidence>
<feature type="domain" description="HMG box" evidence="6">
    <location>
        <begin position="116"/>
        <end position="187"/>
    </location>
</feature>
<feature type="region of interest" description="Disordered" evidence="5">
    <location>
        <begin position="69"/>
        <end position="117"/>
    </location>
</feature>
<dbReference type="HOGENOM" id="CLU_066251_0_1_1"/>
<evidence type="ECO:0000256" key="3">
    <source>
        <dbReference type="ARBA" id="ARBA00023242"/>
    </source>
</evidence>
<keyword evidence="2 4" id="KW-0238">DNA-binding</keyword>
<evidence type="ECO:0000259" key="6">
    <source>
        <dbReference type="PROSITE" id="PS50118"/>
    </source>
</evidence>
<dbReference type="PROSITE" id="PS50118">
    <property type="entry name" value="HMG_BOX_2"/>
    <property type="match status" value="1"/>
</dbReference>
<evidence type="ECO:0000256" key="1">
    <source>
        <dbReference type="ARBA" id="ARBA00004123"/>
    </source>
</evidence>
<dbReference type="GO" id="GO:0005634">
    <property type="term" value="C:nucleus"/>
    <property type="evidence" value="ECO:0007669"/>
    <property type="project" value="UniProtKB-SubCell"/>
</dbReference>
<dbReference type="PANTHER" id="PTHR48112:SF13">
    <property type="entry name" value="NON-HISTONE PROTEIN 10"/>
    <property type="match status" value="1"/>
</dbReference>
<comment type="subcellular location">
    <subcellularLocation>
        <location evidence="1">Nucleus</location>
    </subcellularLocation>
</comment>
<reference evidence="7 8" key="1">
    <citation type="journal article" date="2011" name="Proc. Natl. Acad. Sci. U.S.A.">
        <title>Comparative genomics of xylose-fermenting fungi for enhanced biofuel production.</title>
        <authorList>
            <person name="Wohlbach D.J."/>
            <person name="Kuo A."/>
            <person name="Sato T.K."/>
            <person name="Potts K.M."/>
            <person name="Salamov A.A."/>
            <person name="LaButti K.M."/>
            <person name="Sun H."/>
            <person name="Clum A."/>
            <person name="Pangilinan J.L."/>
            <person name="Lindquist E.A."/>
            <person name="Lucas S."/>
            <person name="Lapidus A."/>
            <person name="Jin M."/>
            <person name="Gunawan C."/>
            <person name="Balan V."/>
            <person name="Dale B.E."/>
            <person name="Jeffries T.W."/>
            <person name="Zinkel R."/>
            <person name="Barry K.W."/>
            <person name="Grigoriev I.V."/>
            <person name="Gasch A.P."/>
        </authorList>
    </citation>
    <scope>NUCLEOTIDE SEQUENCE [LARGE SCALE GENOMIC DNA]</scope>
    <source>
        <strain evidence="8">ATCC 10573 / BCRC 21748 / CBS 615 / JCM 9827 / NBRC 10315 / NRRL Y-1498 / VKM Y-70</strain>
    </source>
</reference>
<sequence>MTTKDSAPESEEQKYRLKCKDLKRRIDEVDQSNELVTLAINRTKSSIRRLRLEYSILLERLETNSVSFPDTLEEMSPPPSPSLDLNEKAKSGNKRPKKSTAPKGTLKNRIRDPNLPKRPTNAYLIFCESEKERIKNETGDSSLSSVHDLGKNLVEAWKNLDEEARKPYHKIFEDEKARYRREMIAYSLKNSDPLDATRADTEGEIDLDGEAEVEGNEDNDLDNENDQTNIINEDDNATIRDTTRSAAKINTRIEIRAKY</sequence>
<dbReference type="SMART" id="SM00398">
    <property type="entry name" value="HMG"/>
    <property type="match status" value="1"/>
</dbReference>
<dbReference type="STRING" id="590646.G3B9Q3"/>
<organism evidence="8">
    <name type="scientific">Candida tenuis (strain ATCC 10573 / BCRC 21748 / CBS 615 / JCM 9827 / NBRC 10315 / NRRL Y-1498 / VKM Y-70)</name>
    <name type="common">Yeast</name>
    <name type="synonym">Yamadazyma tenuis</name>
    <dbReference type="NCBI Taxonomy" id="590646"/>
    <lineage>
        <taxon>Eukaryota</taxon>
        <taxon>Fungi</taxon>
        <taxon>Dikarya</taxon>
        <taxon>Ascomycota</taxon>
        <taxon>Saccharomycotina</taxon>
        <taxon>Pichiomycetes</taxon>
        <taxon>Debaryomycetaceae</taxon>
        <taxon>Yamadazyma</taxon>
    </lineage>
</organism>
<dbReference type="InterPro" id="IPR009071">
    <property type="entry name" value="HMG_box_dom"/>
</dbReference>
<evidence type="ECO:0000256" key="2">
    <source>
        <dbReference type="ARBA" id="ARBA00023125"/>
    </source>
</evidence>
<keyword evidence="3 4" id="KW-0539">Nucleus</keyword>
<feature type="region of interest" description="Disordered" evidence="5">
    <location>
        <begin position="204"/>
        <end position="228"/>
    </location>
</feature>
<proteinExistence type="predicted"/>
<gene>
    <name evidence="7" type="ORF">CANTEDRAFT_94822</name>
</gene>
<dbReference type="eggNOG" id="KOG0381">
    <property type="taxonomic scope" value="Eukaryota"/>
</dbReference>
<dbReference type="InterPro" id="IPR036910">
    <property type="entry name" value="HMG_box_dom_sf"/>
</dbReference>
<dbReference type="SUPFAM" id="SSF47095">
    <property type="entry name" value="HMG-box"/>
    <property type="match status" value="1"/>
</dbReference>
<keyword evidence="8" id="KW-1185">Reference proteome</keyword>
<dbReference type="Pfam" id="PF00505">
    <property type="entry name" value="HMG_box"/>
    <property type="match status" value="1"/>
</dbReference>
<dbReference type="EMBL" id="GL996527">
    <property type="protein sequence ID" value="EGV61944.1"/>
    <property type="molecule type" value="Genomic_DNA"/>
</dbReference>
<dbReference type="InterPro" id="IPR056513">
    <property type="entry name" value="INO80F"/>
</dbReference>
<accession>G3B9Q3</accession>
<dbReference type="AlphaFoldDB" id="G3B9Q3"/>
<name>G3B9Q3_CANTC</name>
<evidence type="ECO:0000256" key="4">
    <source>
        <dbReference type="PROSITE-ProRule" id="PRU00267"/>
    </source>
</evidence>
<feature type="compositionally biased region" description="Basic residues" evidence="5">
    <location>
        <begin position="91"/>
        <end position="100"/>
    </location>
</feature>
<feature type="compositionally biased region" description="Acidic residues" evidence="5">
    <location>
        <begin position="204"/>
        <end position="225"/>
    </location>
</feature>
<dbReference type="Gene3D" id="1.10.30.10">
    <property type="entry name" value="High mobility group box domain"/>
    <property type="match status" value="1"/>
</dbReference>
<dbReference type="InterPro" id="IPR050342">
    <property type="entry name" value="HMGB"/>
</dbReference>
<evidence type="ECO:0000313" key="8">
    <source>
        <dbReference type="Proteomes" id="UP000000707"/>
    </source>
</evidence>
<protein>
    <submittedName>
        <fullName evidence="7">HMG-box</fullName>
    </submittedName>
</protein>
<dbReference type="Pfam" id="PF24245">
    <property type="entry name" value="INO80F"/>
    <property type="match status" value="1"/>
</dbReference>
<feature type="DNA-binding region" description="HMG box" evidence="4">
    <location>
        <begin position="116"/>
        <end position="187"/>
    </location>
</feature>